<accession>A0A382KPE8</accession>
<organism evidence="1">
    <name type="scientific">marine metagenome</name>
    <dbReference type="NCBI Taxonomy" id="408172"/>
    <lineage>
        <taxon>unclassified sequences</taxon>
        <taxon>metagenomes</taxon>
        <taxon>ecological metagenomes</taxon>
    </lineage>
</organism>
<protein>
    <submittedName>
        <fullName evidence="1">Uncharacterized protein</fullName>
    </submittedName>
</protein>
<gene>
    <name evidence="1" type="ORF">METZ01_LOCUS279272</name>
</gene>
<dbReference type="EMBL" id="UINC01082025">
    <property type="protein sequence ID" value="SVC26418.1"/>
    <property type="molecule type" value="Genomic_DNA"/>
</dbReference>
<name>A0A382KPE8_9ZZZZ</name>
<proteinExistence type="predicted"/>
<dbReference type="AlphaFoldDB" id="A0A382KPE8"/>
<reference evidence="1" key="1">
    <citation type="submission" date="2018-05" db="EMBL/GenBank/DDBJ databases">
        <authorList>
            <person name="Lanie J.A."/>
            <person name="Ng W.-L."/>
            <person name="Kazmierczak K.M."/>
            <person name="Andrzejewski T.M."/>
            <person name="Davidsen T.M."/>
            <person name="Wayne K.J."/>
            <person name="Tettelin H."/>
            <person name="Glass J.I."/>
            <person name="Rusch D."/>
            <person name="Podicherti R."/>
            <person name="Tsui H.-C.T."/>
            <person name="Winkler M.E."/>
        </authorList>
    </citation>
    <scope>NUCLEOTIDE SEQUENCE</scope>
</reference>
<evidence type="ECO:0000313" key="1">
    <source>
        <dbReference type="EMBL" id="SVC26418.1"/>
    </source>
</evidence>
<sequence length="33" mass="3727">MNTLAHIPPPKGFNHQAPHPWGFLFVGGWDTKK</sequence>